<dbReference type="InterPro" id="IPR009057">
    <property type="entry name" value="Homeodomain-like_sf"/>
</dbReference>
<dbReference type="GO" id="GO:0000976">
    <property type="term" value="F:transcription cis-regulatory region binding"/>
    <property type="evidence" value="ECO:0007669"/>
    <property type="project" value="TreeGrafter"/>
</dbReference>
<evidence type="ECO:0000256" key="2">
    <source>
        <dbReference type="ARBA" id="ARBA00023125"/>
    </source>
</evidence>
<dbReference type="GO" id="GO:0003700">
    <property type="term" value="F:DNA-binding transcription factor activity"/>
    <property type="evidence" value="ECO:0007669"/>
    <property type="project" value="TreeGrafter"/>
</dbReference>
<evidence type="ECO:0000256" key="1">
    <source>
        <dbReference type="ARBA" id="ARBA00023015"/>
    </source>
</evidence>
<dbReference type="AlphaFoldDB" id="A0A3B0SSX8"/>
<reference evidence="5" key="1">
    <citation type="submission" date="2018-06" db="EMBL/GenBank/DDBJ databases">
        <authorList>
            <person name="Zhirakovskaya E."/>
        </authorList>
    </citation>
    <scope>NUCLEOTIDE SEQUENCE</scope>
</reference>
<evidence type="ECO:0000313" key="5">
    <source>
        <dbReference type="EMBL" id="VAW04197.1"/>
    </source>
</evidence>
<dbReference type="InterPro" id="IPR050109">
    <property type="entry name" value="HTH-type_TetR-like_transc_reg"/>
</dbReference>
<keyword evidence="3" id="KW-0804">Transcription</keyword>
<gene>
    <name evidence="5" type="ORF">MNBD_ACTINO02-1452</name>
</gene>
<dbReference type="PANTHER" id="PTHR30055">
    <property type="entry name" value="HTH-TYPE TRANSCRIPTIONAL REGULATOR RUTR"/>
    <property type="match status" value="1"/>
</dbReference>
<sequence>MGDATPRAHSDDSTLSTVDRIIHATLALIGEHGFGGVTMSLVAEVAGVARQTLYNHYGDIDSIVAAAIDQHNRESLDLLNAALQVAESPADKI</sequence>
<feature type="non-terminal residue" evidence="5">
    <location>
        <position position="93"/>
    </location>
</feature>
<keyword evidence="2" id="KW-0238">DNA-binding</keyword>
<name>A0A3B0SSX8_9ZZZZ</name>
<keyword evidence="1" id="KW-0805">Transcription regulation</keyword>
<dbReference type="EMBL" id="UOEK01000280">
    <property type="protein sequence ID" value="VAW04197.1"/>
    <property type="molecule type" value="Genomic_DNA"/>
</dbReference>
<evidence type="ECO:0000256" key="3">
    <source>
        <dbReference type="ARBA" id="ARBA00023163"/>
    </source>
</evidence>
<proteinExistence type="predicted"/>
<dbReference type="PANTHER" id="PTHR30055:SF234">
    <property type="entry name" value="HTH-TYPE TRANSCRIPTIONAL REGULATOR BETI"/>
    <property type="match status" value="1"/>
</dbReference>
<organism evidence="5">
    <name type="scientific">hydrothermal vent metagenome</name>
    <dbReference type="NCBI Taxonomy" id="652676"/>
    <lineage>
        <taxon>unclassified sequences</taxon>
        <taxon>metagenomes</taxon>
        <taxon>ecological metagenomes</taxon>
    </lineage>
</organism>
<accession>A0A3B0SSX8</accession>
<feature type="domain" description="HTH tetR-type" evidence="4">
    <location>
        <begin position="15"/>
        <end position="75"/>
    </location>
</feature>
<dbReference type="PRINTS" id="PR00455">
    <property type="entry name" value="HTHTETR"/>
</dbReference>
<dbReference type="InterPro" id="IPR001647">
    <property type="entry name" value="HTH_TetR"/>
</dbReference>
<dbReference type="Gene3D" id="1.10.357.10">
    <property type="entry name" value="Tetracycline Repressor, domain 2"/>
    <property type="match status" value="1"/>
</dbReference>
<protein>
    <recommendedName>
        <fullName evidence="4">HTH tetR-type domain-containing protein</fullName>
    </recommendedName>
</protein>
<dbReference type="PROSITE" id="PS50977">
    <property type="entry name" value="HTH_TETR_2"/>
    <property type="match status" value="1"/>
</dbReference>
<evidence type="ECO:0000259" key="4">
    <source>
        <dbReference type="PROSITE" id="PS50977"/>
    </source>
</evidence>
<dbReference type="SUPFAM" id="SSF46689">
    <property type="entry name" value="Homeodomain-like"/>
    <property type="match status" value="1"/>
</dbReference>
<dbReference type="Pfam" id="PF00440">
    <property type="entry name" value="TetR_N"/>
    <property type="match status" value="1"/>
</dbReference>